<proteinExistence type="predicted"/>
<reference evidence="1" key="1">
    <citation type="journal article" date="2018" name="PLoS Negl. Trop. Dis.">
        <title>Sialome diversity of ticks revealed by RNAseq of single tick salivary glands.</title>
        <authorList>
            <person name="Perner J."/>
            <person name="Kropackova S."/>
            <person name="Kopacek P."/>
            <person name="Ribeiro J.M."/>
        </authorList>
    </citation>
    <scope>NUCLEOTIDE SEQUENCE</scope>
    <source>
        <strain evidence="1">Siblings of single egg batch collected in Ceske Budejovice</strain>
        <tissue evidence="1">Salivary glands</tissue>
    </source>
</reference>
<evidence type="ECO:0000313" key="1">
    <source>
        <dbReference type="EMBL" id="JAR88899.1"/>
    </source>
</evidence>
<dbReference type="AlphaFoldDB" id="A0A147BDR5"/>
<organism evidence="1">
    <name type="scientific">Ixodes ricinus</name>
    <name type="common">Common tick</name>
    <name type="synonym">Acarus ricinus</name>
    <dbReference type="NCBI Taxonomy" id="34613"/>
    <lineage>
        <taxon>Eukaryota</taxon>
        <taxon>Metazoa</taxon>
        <taxon>Ecdysozoa</taxon>
        <taxon>Arthropoda</taxon>
        <taxon>Chelicerata</taxon>
        <taxon>Arachnida</taxon>
        <taxon>Acari</taxon>
        <taxon>Parasitiformes</taxon>
        <taxon>Ixodida</taxon>
        <taxon>Ixodoidea</taxon>
        <taxon>Ixodidae</taxon>
        <taxon>Ixodinae</taxon>
        <taxon>Ixodes</taxon>
    </lineage>
</organism>
<dbReference type="EMBL" id="GEGO01006505">
    <property type="protein sequence ID" value="JAR88899.1"/>
    <property type="molecule type" value="Transcribed_RNA"/>
</dbReference>
<accession>A0A147BDR5</accession>
<name>A0A147BDR5_IXORI</name>
<sequence>TGRPRDTLLATDWPRWLVVSAAVQRKVKRSIDRVSAWCFVLSTVLLLLSSSPRSRAVTLFFDQWARAHFYASSRARRNTGTCCENVDGRHDAK</sequence>
<feature type="non-terminal residue" evidence="1">
    <location>
        <position position="93"/>
    </location>
</feature>
<protein>
    <submittedName>
        <fullName evidence="1">Uncharacterized protein</fullName>
    </submittedName>
</protein>
<feature type="non-terminal residue" evidence="1">
    <location>
        <position position="1"/>
    </location>
</feature>